<evidence type="ECO:0000256" key="2">
    <source>
        <dbReference type="ARBA" id="ARBA00022679"/>
    </source>
</evidence>
<dbReference type="AlphaFoldDB" id="A0AAD7PQL6"/>
<organism evidence="4 5">
    <name type="scientific">Quillaja saponaria</name>
    <name type="common">Soap bark tree</name>
    <dbReference type="NCBI Taxonomy" id="32244"/>
    <lineage>
        <taxon>Eukaryota</taxon>
        <taxon>Viridiplantae</taxon>
        <taxon>Streptophyta</taxon>
        <taxon>Embryophyta</taxon>
        <taxon>Tracheophyta</taxon>
        <taxon>Spermatophyta</taxon>
        <taxon>Magnoliopsida</taxon>
        <taxon>eudicotyledons</taxon>
        <taxon>Gunneridae</taxon>
        <taxon>Pentapetalae</taxon>
        <taxon>rosids</taxon>
        <taxon>fabids</taxon>
        <taxon>Fabales</taxon>
        <taxon>Quillajaceae</taxon>
        <taxon>Quillaja</taxon>
    </lineage>
</organism>
<keyword evidence="3" id="KW-0012">Acyltransferase</keyword>
<proteinExistence type="inferred from homology"/>
<comment type="caution">
    <text evidence="4">The sequence shown here is derived from an EMBL/GenBank/DDBJ whole genome shotgun (WGS) entry which is preliminary data.</text>
</comment>
<evidence type="ECO:0000313" key="4">
    <source>
        <dbReference type="EMBL" id="KAJ7964333.1"/>
    </source>
</evidence>
<reference evidence="4" key="1">
    <citation type="journal article" date="2023" name="Science">
        <title>Elucidation of the pathway for biosynthesis of saponin adjuvants from the soapbark tree.</title>
        <authorList>
            <person name="Reed J."/>
            <person name="Orme A."/>
            <person name="El-Demerdash A."/>
            <person name="Owen C."/>
            <person name="Martin L.B.B."/>
            <person name="Misra R.C."/>
            <person name="Kikuchi S."/>
            <person name="Rejzek M."/>
            <person name="Martin A.C."/>
            <person name="Harkess A."/>
            <person name="Leebens-Mack J."/>
            <person name="Louveau T."/>
            <person name="Stephenson M.J."/>
            <person name="Osbourn A."/>
        </authorList>
    </citation>
    <scope>NUCLEOTIDE SEQUENCE</scope>
    <source>
        <strain evidence="4">S10</strain>
    </source>
</reference>
<dbReference type="PANTHER" id="PTHR31623:SF110">
    <property type="entry name" value="VINORINE SYNTHASE-LIKE"/>
    <property type="match status" value="1"/>
</dbReference>
<keyword evidence="5" id="KW-1185">Reference proteome</keyword>
<dbReference type="Gene3D" id="3.30.559.10">
    <property type="entry name" value="Chloramphenicol acetyltransferase-like domain"/>
    <property type="match status" value="2"/>
</dbReference>
<keyword evidence="2" id="KW-0808">Transferase</keyword>
<accession>A0AAD7PQL6</accession>
<evidence type="ECO:0000256" key="1">
    <source>
        <dbReference type="ARBA" id="ARBA00009861"/>
    </source>
</evidence>
<dbReference type="Pfam" id="PF02458">
    <property type="entry name" value="Transferase"/>
    <property type="match status" value="1"/>
</dbReference>
<protein>
    <submittedName>
        <fullName evidence="4">Vinorine synthase</fullName>
    </submittedName>
</protein>
<dbReference type="PANTHER" id="PTHR31623">
    <property type="entry name" value="F21J9.9"/>
    <property type="match status" value="1"/>
</dbReference>
<evidence type="ECO:0000313" key="5">
    <source>
        <dbReference type="Proteomes" id="UP001163823"/>
    </source>
</evidence>
<gene>
    <name evidence="4" type="ORF">O6P43_014170</name>
</gene>
<dbReference type="InterPro" id="IPR023213">
    <property type="entry name" value="CAT-like_dom_sf"/>
</dbReference>
<dbReference type="EMBL" id="JARAOO010000006">
    <property type="protein sequence ID" value="KAJ7964333.1"/>
    <property type="molecule type" value="Genomic_DNA"/>
</dbReference>
<sequence length="412" mass="46518">MEITIVSRETIKPSSQTPHHLKTLKLSLFDQLAPRIYNPLIFFYSVSTNDPLELLNKTNQLKNSLSETLTSFYPLAGIENDDQISLDCNDEGAFYLEARVNHDMLEFLKPAPKLELVNKLLPCQPYTIIPNPTLVPQVAIQVNFFECGGIAIGMCFLHTLLDVISMAAFLTSWAATSCKSSNENPSPEFVTASTLFPLQDVSDTNIRSYAAKMFKENEQIPTRRFVFDAQAIESLKAMAKCESIHNSSRYEALTTFIWKCVITSFWKAPHGEMRSSMTAHMVDMRRRLQEPLSKYSMGNIVFTAHGVYEGNERKIDTKELIGIVKQLVSEVDSDFLTSLQGESGFLGLEEILMLLNEVMEQEKPFLFWFTSWCNLGLNDLDFGWGQPIWVGFKGGNGRSIVDQAVPNRHNKG</sequence>
<dbReference type="Proteomes" id="UP001163823">
    <property type="component" value="Chromosome 6"/>
</dbReference>
<evidence type="ECO:0000256" key="3">
    <source>
        <dbReference type="ARBA" id="ARBA00023315"/>
    </source>
</evidence>
<name>A0AAD7PQL6_QUISA</name>
<dbReference type="KEGG" id="qsa:O6P43_014170"/>
<comment type="similarity">
    <text evidence="1">Belongs to the plant acyltransferase family.</text>
</comment>
<dbReference type="GO" id="GO:0016746">
    <property type="term" value="F:acyltransferase activity"/>
    <property type="evidence" value="ECO:0007669"/>
    <property type="project" value="UniProtKB-KW"/>
</dbReference>